<dbReference type="AlphaFoldDB" id="S4PF85"/>
<accession>S4PF85</accession>
<evidence type="ECO:0000313" key="1">
    <source>
        <dbReference type="EMBL" id="JAA91311.1"/>
    </source>
</evidence>
<organism evidence="1">
    <name type="scientific">Pararge aegeria</name>
    <name type="common">speckled wood butterfly</name>
    <dbReference type="NCBI Taxonomy" id="116150"/>
    <lineage>
        <taxon>Eukaryota</taxon>
        <taxon>Metazoa</taxon>
        <taxon>Ecdysozoa</taxon>
        <taxon>Arthropoda</taxon>
        <taxon>Hexapoda</taxon>
        <taxon>Insecta</taxon>
        <taxon>Pterygota</taxon>
        <taxon>Neoptera</taxon>
        <taxon>Endopterygota</taxon>
        <taxon>Lepidoptera</taxon>
        <taxon>Glossata</taxon>
        <taxon>Ditrysia</taxon>
        <taxon>Papilionoidea</taxon>
        <taxon>Nymphalidae</taxon>
        <taxon>Satyrinae</taxon>
        <taxon>Satyrini</taxon>
        <taxon>Parargina</taxon>
        <taxon>Pararge</taxon>
    </lineage>
</organism>
<name>S4PF85_9NEOP</name>
<sequence>MCLTTDRIYLSNTKCCFKSWSSLTGDEITSRQGHYQSIKDRAVYPFPNLWRLNKKLVLLFRHSIVEI</sequence>
<dbReference type="EMBL" id="GAIX01001249">
    <property type="protein sequence ID" value="JAA91311.1"/>
    <property type="molecule type" value="Transcribed_RNA"/>
</dbReference>
<proteinExistence type="predicted"/>
<reference evidence="1" key="1">
    <citation type="journal article" date="2013" name="BMC Genomics">
        <title>Unscrambling butterfly oogenesis.</title>
        <authorList>
            <person name="Carter J.M."/>
            <person name="Baker S.C."/>
            <person name="Pink R."/>
            <person name="Carter D.R."/>
            <person name="Collins A."/>
            <person name="Tomlin J."/>
            <person name="Gibbs M."/>
            <person name="Breuker C.J."/>
        </authorList>
    </citation>
    <scope>NUCLEOTIDE SEQUENCE</scope>
    <source>
        <tissue evidence="1">Ovary</tissue>
    </source>
</reference>
<protein>
    <submittedName>
        <fullName evidence="1">Uncharacterized protein</fullName>
    </submittedName>
</protein>
<reference evidence="1" key="2">
    <citation type="submission" date="2013-05" db="EMBL/GenBank/DDBJ databases">
        <authorList>
            <person name="Carter J.-M."/>
            <person name="Baker S.C."/>
            <person name="Pink R."/>
            <person name="Carter D.R.F."/>
            <person name="Collins A."/>
            <person name="Tomlin J."/>
            <person name="Gibbs M."/>
            <person name="Breuker C.J."/>
        </authorList>
    </citation>
    <scope>NUCLEOTIDE SEQUENCE</scope>
    <source>
        <tissue evidence="1">Ovary</tissue>
    </source>
</reference>